<reference evidence="1 2" key="1">
    <citation type="submission" date="2023-07" db="EMBL/GenBank/DDBJ databases">
        <title>Sorghum-associated microbial communities from plants grown in Nebraska, USA.</title>
        <authorList>
            <person name="Schachtman D."/>
        </authorList>
    </citation>
    <scope>NUCLEOTIDE SEQUENCE [LARGE SCALE GENOMIC DNA]</scope>
    <source>
        <strain evidence="1 2">BE187</strain>
    </source>
</reference>
<dbReference type="Proteomes" id="UP001267878">
    <property type="component" value="Unassembled WGS sequence"/>
</dbReference>
<gene>
    <name evidence="1" type="ORF">J2X04_000657</name>
</gene>
<evidence type="ECO:0000313" key="2">
    <source>
        <dbReference type="Proteomes" id="UP001267878"/>
    </source>
</evidence>
<evidence type="ECO:0008006" key="3">
    <source>
        <dbReference type="Google" id="ProtNLM"/>
    </source>
</evidence>
<organism evidence="1 2">
    <name type="scientific">Agrilutibacter niabensis</name>
    <dbReference type="NCBI Taxonomy" id="380628"/>
    <lineage>
        <taxon>Bacteria</taxon>
        <taxon>Pseudomonadati</taxon>
        <taxon>Pseudomonadota</taxon>
        <taxon>Gammaproteobacteria</taxon>
        <taxon>Lysobacterales</taxon>
        <taxon>Lysobacteraceae</taxon>
        <taxon>Agrilutibacter</taxon>
    </lineage>
</organism>
<sequence>MLTFMIGLSLGACLGAAALGVCNASYEHTD</sequence>
<proteinExistence type="predicted"/>
<keyword evidence="2" id="KW-1185">Reference proteome</keyword>
<accession>A0ABU1VLW0</accession>
<dbReference type="EMBL" id="JAVDVW010000001">
    <property type="protein sequence ID" value="MDR7098310.1"/>
    <property type="molecule type" value="Genomic_DNA"/>
</dbReference>
<comment type="caution">
    <text evidence="1">The sequence shown here is derived from an EMBL/GenBank/DDBJ whole genome shotgun (WGS) entry which is preliminary data.</text>
</comment>
<name>A0ABU1VLW0_9GAMM</name>
<evidence type="ECO:0000313" key="1">
    <source>
        <dbReference type="EMBL" id="MDR7098310.1"/>
    </source>
</evidence>
<protein>
    <recommendedName>
        <fullName evidence="3">Lipoprotein</fullName>
    </recommendedName>
</protein>